<name>A0A1Q6HPG9_BACUN</name>
<dbReference type="Gene3D" id="3.90.550.10">
    <property type="entry name" value="Spore Coat Polysaccharide Biosynthesis Protein SpsA, Chain A"/>
    <property type="match status" value="1"/>
</dbReference>
<sequence length="121" mass="13504">MNTPLVSIIIPAYNATEYIEAMLDCIIGQTYKNIEVILINDGSTDDTLDKIQKYASLDSRIVVLDVPNGGVSHARNLGIKRAKEENLLFFFDSDDIVDAYAVEHCINYMASNHTPCGHLWV</sequence>
<dbReference type="PANTHER" id="PTHR22916">
    <property type="entry name" value="GLYCOSYLTRANSFERASE"/>
    <property type="match status" value="1"/>
</dbReference>
<feature type="domain" description="Glycosyltransferase 2-like" evidence="1">
    <location>
        <begin position="7"/>
        <end position="114"/>
    </location>
</feature>
<dbReference type="EMBL" id="MNQU01000341">
    <property type="protein sequence ID" value="OKZ28514.1"/>
    <property type="molecule type" value="Genomic_DNA"/>
</dbReference>
<reference evidence="2 3" key="1">
    <citation type="journal article" date="2016" name="Nat. Biotechnol.">
        <title>Measurement of bacterial replication rates in microbial communities.</title>
        <authorList>
            <person name="Brown C.T."/>
            <person name="Olm M.R."/>
            <person name="Thomas B.C."/>
            <person name="Banfield J.F."/>
        </authorList>
    </citation>
    <scope>NUCLEOTIDE SEQUENCE [LARGE SCALE GENOMIC DNA]</scope>
    <source>
        <strain evidence="2">45_41</strain>
    </source>
</reference>
<dbReference type="CDD" id="cd00761">
    <property type="entry name" value="Glyco_tranf_GTA_type"/>
    <property type="match status" value="1"/>
</dbReference>
<proteinExistence type="predicted"/>
<evidence type="ECO:0000313" key="3">
    <source>
        <dbReference type="Proteomes" id="UP000186549"/>
    </source>
</evidence>
<accession>A0A1Q6HPG9</accession>
<evidence type="ECO:0000313" key="2">
    <source>
        <dbReference type="EMBL" id="OKZ28514.1"/>
    </source>
</evidence>
<dbReference type="GO" id="GO:0016758">
    <property type="term" value="F:hexosyltransferase activity"/>
    <property type="evidence" value="ECO:0007669"/>
    <property type="project" value="UniProtKB-ARBA"/>
</dbReference>
<dbReference type="PANTHER" id="PTHR22916:SF3">
    <property type="entry name" value="UDP-GLCNAC:BETAGAL BETA-1,3-N-ACETYLGLUCOSAMINYLTRANSFERASE-LIKE PROTEIN 1"/>
    <property type="match status" value="1"/>
</dbReference>
<comment type="caution">
    <text evidence="2">The sequence shown here is derived from an EMBL/GenBank/DDBJ whole genome shotgun (WGS) entry which is preliminary data.</text>
</comment>
<gene>
    <name evidence="2" type="ORF">BHV79_19045</name>
</gene>
<dbReference type="Pfam" id="PF00535">
    <property type="entry name" value="Glycos_transf_2"/>
    <property type="match status" value="1"/>
</dbReference>
<evidence type="ECO:0000259" key="1">
    <source>
        <dbReference type="Pfam" id="PF00535"/>
    </source>
</evidence>
<dbReference type="Proteomes" id="UP000186549">
    <property type="component" value="Unassembled WGS sequence"/>
</dbReference>
<dbReference type="SUPFAM" id="SSF53448">
    <property type="entry name" value="Nucleotide-diphospho-sugar transferases"/>
    <property type="match status" value="1"/>
</dbReference>
<protein>
    <recommendedName>
        <fullName evidence="1">Glycosyltransferase 2-like domain-containing protein</fullName>
    </recommendedName>
</protein>
<dbReference type="InterPro" id="IPR029044">
    <property type="entry name" value="Nucleotide-diphossugar_trans"/>
</dbReference>
<dbReference type="AlphaFoldDB" id="A0A1Q6HPG9"/>
<dbReference type="InterPro" id="IPR001173">
    <property type="entry name" value="Glyco_trans_2-like"/>
</dbReference>
<organism evidence="2 3">
    <name type="scientific">Bacteroides uniformis</name>
    <dbReference type="NCBI Taxonomy" id="820"/>
    <lineage>
        <taxon>Bacteria</taxon>
        <taxon>Pseudomonadati</taxon>
        <taxon>Bacteroidota</taxon>
        <taxon>Bacteroidia</taxon>
        <taxon>Bacteroidales</taxon>
        <taxon>Bacteroidaceae</taxon>
        <taxon>Bacteroides</taxon>
    </lineage>
</organism>